<dbReference type="InterPro" id="IPR005361">
    <property type="entry name" value="UPF0158"/>
</dbReference>
<dbReference type="Proteomes" id="UP001335737">
    <property type="component" value="Unassembled WGS sequence"/>
</dbReference>
<organism evidence="1 2">
    <name type="scientific">Virgibacillus tibetensis</name>
    <dbReference type="NCBI Taxonomy" id="3042313"/>
    <lineage>
        <taxon>Bacteria</taxon>
        <taxon>Bacillati</taxon>
        <taxon>Bacillota</taxon>
        <taxon>Bacilli</taxon>
        <taxon>Bacillales</taxon>
        <taxon>Bacillaceae</taxon>
        <taxon>Virgibacillus</taxon>
    </lineage>
</organism>
<comment type="caution">
    <text evidence="1">The sequence shown here is derived from an EMBL/GenBank/DDBJ whole genome shotgun (WGS) entry which is preliminary data.</text>
</comment>
<sequence length="162" mass="18960">MTTKVKLNDIVEGMEIQLDESSTLVNIKTGEVIYVSDANLRNAEDGDSFEGLRDWQQEELEVAYDVIENEENYIELPTEYDIHEYSMIENFCLTVKDPKAQGLLLRAIRGKGAFGRFKDQAFDLGLEQDWYTYRDERYKQIAIEFCKNVKNIIWNMLNEVRV</sequence>
<accession>A0ABU6KJF8</accession>
<proteinExistence type="predicted"/>
<dbReference type="RefSeq" id="WP_327608997.1">
    <property type="nucleotide sequence ID" value="NZ_JARZFX010000014.1"/>
</dbReference>
<gene>
    <name evidence="1" type="ORF">QGM71_18415</name>
</gene>
<dbReference type="EMBL" id="JARZFX010000014">
    <property type="protein sequence ID" value="MEC5425458.1"/>
    <property type="molecule type" value="Genomic_DNA"/>
</dbReference>
<keyword evidence="2" id="KW-1185">Reference proteome</keyword>
<evidence type="ECO:0000313" key="2">
    <source>
        <dbReference type="Proteomes" id="UP001335737"/>
    </source>
</evidence>
<dbReference type="Pfam" id="PF03682">
    <property type="entry name" value="UPF0158"/>
    <property type="match status" value="1"/>
</dbReference>
<protein>
    <submittedName>
        <fullName evidence="1">UPF0158 family protein</fullName>
    </submittedName>
</protein>
<name>A0ABU6KJF8_9BACI</name>
<evidence type="ECO:0000313" key="1">
    <source>
        <dbReference type="EMBL" id="MEC5425458.1"/>
    </source>
</evidence>
<reference evidence="1 2" key="1">
    <citation type="journal article" date="2024" name="Int. J. Syst. Evol. Microbiol.">
        <title>Virgibacillus tibetensis sp. nov., isolated from salt lake on the Tibetan Plateau of China.</title>
        <authorList>
            <person name="Phurbu D."/>
            <person name="Liu Z.-X."/>
            <person name="Wang R."/>
            <person name="Zheng Y.-Y."/>
            <person name="Liu H.-C."/>
            <person name="Zhou Y.-G."/>
            <person name="Yu Y.-J."/>
            <person name="Li A.-H."/>
        </authorList>
    </citation>
    <scope>NUCLEOTIDE SEQUENCE [LARGE SCALE GENOMIC DNA]</scope>
    <source>
        <strain evidence="1 2">C22-A2</strain>
    </source>
</reference>